<evidence type="ECO:0000256" key="6">
    <source>
        <dbReference type="ARBA" id="ARBA00023136"/>
    </source>
</evidence>
<gene>
    <name evidence="9" type="ORF">SM757_19520</name>
</gene>
<feature type="chain" id="PRO_5047141130" evidence="8">
    <location>
        <begin position="34"/>
        <end position="456"/>
    </location>
</feature>
<dbReference type="Proteomes" id="UP001293718">
    <property type="component" value="Unassembled WGS sequence"/>
</dbReference>
<evidence type="ECO:0000256" key="7">
    <source>
        <dbReference type="ARBA" id="ARBA00023237"/>
    </source>
</evidence>
<sequence>MTKNPLNPRLHKPALKAVPAALLGLLGCSLAQAAGFQLLEQNASGIGTAYAGSAAVADNASTIYFNPAGMTELRDREISLGGSLVDISAKFRDNGSFTGTPPGVPTLAGNGGNAGTTNLVPNAYLSWKLSPQLWGGIGISAPFGLKTEYDDPWVGAAHARHFDVKTLNINPSLAFKVNDTLSVGAGINYQRISADYLRTISVAPLPTPIGVLPLQASSVSFRANDWSWGWNVGVLYKPNEDTRLGISYRSAIKHTLDGSLNTSAPAAAAPAVAAIGNSGAYTRIKLPETLIISGAQRVNAQWEVLGDVSWTGWNSVQDVNIVRTSSVAQPITPTGASGATAQTLEARFRNTWRVALGANYALNNAWTLKGGLAYDRTPVAAAETTLVSLPDGNRTWLSAGAQWRPDADSRVDFGLAHIFVKDTDINNNQLAAGRGLVRGSYDSRIWLMGVQYSRAF</sequence>
<organism evidence="9 10">
    <name type="scientific">Azohydromonas lata</name>
    <dbReference type="NCBI Taxonomy" id="45677"/>
    <lineage>
        <taxon>Bacteria</taxon>
        <taxon>Pseudomonadati</taxon>
        <taxon>Pseudomonadota</taxon>
        <taxon>Betaproteobacteria</taxon>
        <taxon>Burkholderiales</taxon>
        <taxon>Sphaerotilaceae</taxon>
        <taxon>Azohydromonas</taxon>
    </lineage>
</organism>
<reference evidence="9 10" key="1">
    <citation type="submission" date="2023-11" db="EMBL/GenBank/DDBJ databases">
        <title>Draft genome of Azohydromonas lata strain H1 (DSM1123), a polyhydroxyalkanoate producer.</title>
        <authorList>
            <person name="Traversa D."/>
            <person name="D'Addabbo P."/>
            <person name="Pazzani C."/>
            <person name="Manzari C."/>
            <person name="Chiara M."/>
            <person name="Scrascia M."/>
        </authorList>
    </citation>
    <scope>NUCLEOTIDE SEQUENCE [LARGE SCALE GENOMIC DNA]</scope>
    <source>
        <strain evidence="9 10">H1</strain>
    </source>
</reference>
<dbReference type="PANTHER" id="PTHR35093">
    <property type="entry name" value="OUTER MEMBRANE PROTEIN NMB0088-RELATED"/>
    <property type="match status" value="1"/>
</dbReference>
<feature type="signal peptide" evidence="8">
    <location>
        <begin position="1"/>
        <end position="33"/>
    </location>
</feature>
<evidence type="ECO:0000256" key="1">
    <source>
        <dbReference type="ARBA" id="ARBA00004571"/>
    </source>
</evidence>
<evidence type="ECO:0000256" key="4">
    <source>
        <dbReference type="ARBA" id="ARBA00022692"/>
    </source>
</evidence>
<evidence type="ECO:0000256" key="2">
    <source>
        <dbReference type="ARBA" id="ARBA00008163"/>
    </source>
</evidence>
<dbReference type="Pfam" id="PF03349">
    <property type="entry name" value="Toluene_X"/>
    <property type="match status" value="1"/>
</dbReference>
<accession>A0ABU5IHZ9</accession>
<proteinExistence type="inferred from homology"/>
<keyword evidence="3" id="KW-1134">Transmembrane beta strand</keyword>
<name>A0ABU5IHZ9_9BURK</name>
<protein>
    <submittedName>
        <fullName evidence="9">Outer membrane protein transport protein</fullName>
    </submittedName>
</protein>
<keyword evidence="7" id="KW-0998">Cell outer membrane</keyword>
<keyword evidence="10" id="KW-1185">Reference proteome</keyword>
<comment type="caution">
    <text evidence="9">The sequence shown here is derived from an EMBL/GenBank/DDBJ whole genome shotgun (WGS) entry which is preliminary data.</text>
</comment>
<evidence type="ECO:0000313" key="9">
    <source>
        <dbReference type="EMBL" id="MDZ5458774.1"/>
    </source>
</evidence>
<dbReference type="RefSeq" id="WP_322466766.1">
    <property type="nucleotide sequence ID" value="NZ_JAXOJX010000034.1"/>
</dbReference>
<keyword evidence="6" id="KW-0472">Membrane</keyword>
<keyword evidence="4" id="KW-0812">Transmembrane</keyword>
<dbReference type="InterPro" id="IPR005017">
    <property type="entry name" value="OMPP1/FadL/TodX"/>
</dbReference>
<comment type="subcellular location">
    <subcellularLocation>
        <location evidence="1">Cell outer membrane</location>
        <topology evidence="1">Multi-pass membrane protein</topology>
    </subcellularLocation>
</comment>
<dbReference type="SUPFAM" id="SSF56935">
    <property type="entry name" value="Porins"/>
    <property type="match status" value="1"/>
</dbReference>
<evidence type="ECO:0000256" key="5">
    <source>
        <dbReference type="ARBA" id="ARBA00022729"/>
    </source>
</evidence>
<evidence type="ECO:0000313" key="10">
    <source>
        <dbReference type="Proteomes" id="UP001293718"/>
    </source>
</evidence>
<keyword evidence="5 8" id="KW-0732">Signal</keyword>
<comment type="similarity">
    <text evidence="2">Belongs to the OmpP1/FadL family.</text>
</comment>
<dbReference type="PANTHER" id="PTHR35093:SF3">
    <property type="entry name" value="LONG-CHAIN FATTY ACID TRANSPORT PROTEIN"/>
    <property type="match status" value="1"/>
</dbReference>
<dbReference type="Gene3D" id="2.40.160.60">
    <property type="entry name" value="Outer membrane protein transport protein (OMPP1/FadL/TodX)"/>
    <property type="match status" value="1"/>
</dbReference>
<dbReference type="PROSITE" id="PS51257">
    <property type="entry name" value="PROKAR_LIPOPROTEIN"/>
    <property type="match status" value="1"/>
</dbReference>
<evidence type="ECO:0000256" key="3">
    <source>
        <dbReference type="ARBA" id="ARBA00022452"/>
    </source>
</evidence>
<evidence type="ECO:0000256" key="8">
    <source>
        <dbReference type="SAM" id="SignalP"/>
    </source>
</evidence>
<dbReference type="EMBL" id="JAXOJX010000034">
    <property type="protein sequence ID" value="MDZ5458774.1"/>
    <property type="molecule type" value="Genomic_DNA"/>
</dbReference>